<proteinExistence type="inferred from homology"/>
<evidence type="ECO:0000313" key="3">
    <source>
        <dbReference type="EMBL" id="QDU23242.1"/>
    </source>
</evidence>
<dbReference type="InterPro" id="IPR000215">
    <property type="entry name" value="Serpin_fam"/>
</dbReference>
<dbReference type="PANTHER" id="PTHR11461:SF211">
    <property type="entry name" value="GH10112P-RELATED"/>
    <property type="match status" value="1"/>
</dbReference>
<dbReference type="InterPro" id="IPR036186">
    <property type="entry name" value="Serpin_sf"/>
</dbReference>
<dbReference type="KEGG" id="uli:ETAA1_52340"/>
<keyword evidence="4" id="KW-1185">Reference proteome</keyword>
<dbReference type="OrthoDB" id="9764871at2"/>
<dbReference type="Gene3D" id="3.30.497.10">
    <property type="entry name" value="Antithrombin, subunit I, domain 2"/>
    <property type="match status" value="1"/>
</dbReference>
<dbReference type="EMBL" id="CP036273">
    <property type="protein sequence ID" value="QDU23242.1"/>
    <property type="molecule type" value="Genomic_DNA"/>
</dbReference>
<dbReference type="Proteomes" id="UP000319576">
    <property type="component" value="Chromosome"/>
</dbReference>
<reference evidence="3 4" key="1">
    <citation type="submission" date="2019-02" db="EMBL/GenBank/DDBJ databases">
        <title>Deep-cultivation of Planctomycetes and their phenomic and genomic characterization uncovers novel biology.</title>
        <authorList>
            <person name="Wiegand S."/>
            <person name="Jogler M."/>
            <person name="Boedeker C."/>
            <person name="Pinto D."/>
            <person name="Vollmers J."/>
            <person name="Rivas-Marin E."/>
            <person name="Kohn T."/>
            <person name="Peeters S.H."/>
            <person name="Heuer A."/>
            <person name="Rast P."/>
            <person name="Oberbeckmann S."/>
            <person name="Bunk B."/>
            <person name="Jeske O."/>
            <person name="Meyerdierks A."/>
            <person name="Storesund J.E."/>
            <person name="Kallscheuer N."/>
            <person name="Luecker S."/>
            <person name="Lage O.M."/>
            <person name="Pohl T."/>
            <person name="Merkel B.J."/>
            <person name="Hornburger P."/>
            <person name="Mueller R.-W."/>
            <person name="Bruemmer F."/>
            <person name="Labrenz M."/>
            <person name="Spormann A.M."/>
            <person name="Op den Camp H."/>
            <person name="Overmann J."/>
            <person name="Amann R."/>
            <person name="Jetten M.S.M."/>
            <person name="Mascher T."/>
            <person name="Medema M.H."/>
            <person name="Devos D.P."/>
            <person name="Kaster A.-K."/>
            <person name="Ovreas L."/>
            <person name="Rohde M."/>
            <person name="Galperin M.Y."/>
            <person name="Jogler C."/>
        </authorList>
    </citation>
    <scope>NUCLEOTIDE SEQUENCE [LARGE SCALE GENOMIC DNA]</scope>
    <source>
        <strain evidence="3 4">ETA_A1</strain>
    </source>
</reference>
<dbReference type="Gene3D" id="2.30.39.10">
    <property type="entry name" value="Alpha-1-antitrypsin, domain 1"/>
    <property type="match status" value="1"/>
</dbReference>
<dbReference type="RefSeq" id="WP_145243354.1">
    <property type="nucleotide sequence ID" value="NZ_CP036273.1"/>
</dbReference>
<dbReference type="GO" id="GO:0004867">
    <property type="term" value="F:serine-type endopeptidase inhibitor activity"/>
    <property type="evidence" value="ECO:0007669"/>
    <property type="project" value="InterPro"/>
</dbReference>
<evidence type="ECO:0000259" key="2">
    <source>
        <dbReference type="SMART" id="SM00093"/>
    </source>
</evidence>
<evidence type="ECO:0000256" key="1">
    <source>
        <dbReference type="RuleBase" id="RU000411"/>
    </source>
</evidence>
<gene>
    <name evidence="3" type="ORF">ETAA1_52340</name>
</gene>
<dbReference type="InterPro" id="IPR042178">
    <property type="entry name" value="Serpin_sf_1"/>
</dbReference>
<evidence type="ECO:0000313" key="4">
    <source>
        <dbReference type="Proteomes" id="UP000319576"/>
    </source>
</evidence>
<dbReference type="AlphaFoldDB" id="A0A517Y0G1"/>
<organism evidence="3 4">
    <name type="scientific">Urbifossiella limnaea</name>
    <dbReference type="NCBI Taxonomy" id="2528023"/>
    <lineage>
        <taxon>Bacteria</taxon>
        <taxon>Pseudomonadati</taxon>
        <taxon>Planctomycetota</taxon>
        <taxon>Planctomycetia</taxon>
        <taxon>Gemmatales</taxon>
        <taxon>Gemmataceae</taxon>
        <taxon>Urbifossiella</taxon>
    </lineage>
</organism>
<dbReference type="SMART" id="SM00093">
    <property type="entry name" value="SERPIN"/>
    <property type="match status" value="1"/>
</dbReference>
<dbReference type="InterPro" id="IPR042185">
    <property type="entry name" value="Serpin_sf_2"/>
</dbReference>
<name>A0A517Y0G1_9BACT</name>
<dbReference type="SUPFAM" id="SSF56574">
    <property type="entry name" value="Serpins"/>
    <property type="match status" value="1"/>
</dbReference>
<dbReference type="Pfam" id="PF00079">
    <property type="entry name" value="Serpin"/>
    <property type="match status" value="1"/>
</dbReference>
<dbReference type="InterPro" id="IPR023796">
    <property type="entry name" value="Serpin_dom"/>
</dbReference>
<dbReference type="CDD" id="cd19590">
    <property type="entry name" value="serpin_thermopin-like"/>
    <property type="match status" value="1"/>
</dbReference>
<protein>
    <submittedName>
        <fullName evidence="3">Serpin (Serine protease inhibitor)</fullName>
    </submittedName>
</protein>
<dbReference type="PROSITE" id="PS51257">
    <property type="entry name" value="PROKAR_LIPOPROTEIN"/>
    <property type="match status" value="1"/>
</dbReference>
<dbReference type="PANTHER" id="PTHR11461">
    <property type="entry name" value="SERINE PROTEASE INHIBITOR, SERPIN"/>
    <property type="match status" value="1"/>
</dbReference>
<sequence length="420" mass="44479">MRYGCLAVAVAAAVGCGQLGSTTATPKGGAAVRSGSGTGSADAAPAVPWTDALQAAADGEVAFALDLYARLTAAEKGNVFVSPYSIHAALALTATGAVGATRDQLAKALRLPPGDGGPAAAGDLGRYYARPRPDFTLAVANAVWGQAGYPWRPEWKALAAERFGGGFRDADFRARPAEERARINAWVSEQTRTRIPDLLQPPHVTDSTRMVLTNAVYFDGKWTDAFPKHATRPQPFTTPTGKVQAPLMTVEAHFRYAEGGGVQVVELPYRGGELSMLVILPASGEPKLTAEALKGWDATLSRELVRVTLPKFKHTLRAQPLPLLRDMGVVDALSPASADFGRMLAGKPEEPIFVANVVHQAFVDVTEEGTEAAAATAVVNNAPSPPPPRPKVFRADRPFAYLIRDTHKGTVLFAGRVVSP</sequence>
<feature type="domain" description="Serpin" evidence="2">
    <location>
        <begin position="65"/>
        <end position="420"/>
    </location>
</feature>
<dbReference type="GO" id="GO:0005615">
    <property type="term" value="C:extracellular space"/>
    <property type="evidence" value="ECO:0007669"/>
    <property type="project" value="InterPro"/>
</dbReference>
<comment type="similarity">
    <text evidence="1">Belongs to the serpin family.</text>
</comment>
<accession>A0A517Y0G1</accession>